<reference evidence="1 2" key="1">
    <citation type="journal article" date="2019" name="Syst. Appl. Microbiol.">
        <title>Characterization of Bifidobacterium species in feaces of the Egyptian fruit bat: Description of B. vespertilionis sp. nov. and B. rousetti sp. nov.</title>
        <authorList>
            <person name="Modesto M."/>
            <person name="Satti M."/>
            <person name="Watanabe K."/>
            <person name="Puglisi E."/>
            <person name="Morelli L."/>
            <person name="Huang C.-H."/>
            <person name="Liou J.-S."/>
            <person name="Miyashita M."/>
            <person name="Tamura T."/>
            <person name="Saito S."/>
            <person name="Mori K."/>
            <person name="Huang L."/>
            <person name="Sciavilla P."/>
            <person name="Sandri C."/>
            <person name="Spiezio C."/>
            <person name="Vitali F."/>
            <person name="Cavalieri D."/>
            <person name="Perpetuini G."/>
            <person name="Tofalo R."/>
            <person name="Bonetti A."/>
            <person name="Arita M."/>
            <person name="Mattarelli P."/>
        </authorList>
    </citation>
    <scope>NUCLEOTIDE SEQUENCE [LARGE SCALE GENOMIC DNA]</scope>
    <source>
        <strain evidence="1 2">RST19</strain>
    </source>
</reference>
<gene>
    <name evidence="1" type="ORF">EMO92_04785</name>
</gene>
<dbReference type="SUPFAM" id="SSF143100">
    <property type="entry name" value="TTHA1013/TTHA0281-like"/>
    <property type="match status" value="1"/>
</dbReference>
<name>A0A5J5E8X9_9BIFI</name>
<proteinExistence type="predicted"/>
<protein>
    <submittedName>
        <fullName evidence="1">XRE family transcriptional regulator</fullName>
    </submittedName>
</protein>
<evidence type="ECO:0000313" key="1">
    <source>
        <dbReference type="EMBL" id="KAA8825781.1"/>
    </source>
</evidence>
<comment type="caution">
    <text evidence="1">The sequence shown here is derived from an EMBL/GenBank/DDBJ whole genome shotgun (WGS) entry which is preliminary data.</text>
</comment>
<dbReference type="EMBL" id="RZUG01000005">
    <property type="protein sequence ID" value="KAA8825781.1"/>
    <property type="molecule type" value="Genomic_DNA"/>
</dbReference>
<organism evidence="1 2">
    <name type="scientific">Bifidobacterium reuteri</name>
    <dbReference type="NCBI Taxonomy" id="983706"/>
    <lineage>
        <taxon>Bacteria</taxon>
        <taxon>Bacillati</taxon>
        <taxon>Actinomycetota</taxon>
        <taxon>Actinomycetes</taxon>
        <taxon>Bifidobacteriales</taxon>
        <taxon>Bifidobacteriaceae</taxon>
        <taxon>Bifidobacterium</taxon>
    </lineage>
</organism>
<dbReference type="AlphaFoldDB" id="A0A5J5E8X9"/>
<evidence type="ECO:0000313" key="2">
    <source>
        <dbReference type="Proteomes" id="UP000326251"/>
    </source>
</evidence>
<dbReference type="InterPro" id="IPR035069">
    <property type="entry name" value="TTHA1013/TTHA0281-like"/>
</dbReference>
<dbReference type="Proteomes" id="UP000326251">
    <property type="component" value="Unassembled WGS sequence"/>
</dbReference>
<accession>A0A5J5E8X9</accession>
<sequence>MSSSTQPINVNAVCERSGGWWAVEVPEIPGLFTQARRLDQVEAMVRDAAEMLDVQVGAVVIDPRLDEDTQRMVDSLFVKREEARKAQDEASKLARSTVAALRDEGLTVRDVAMVTGVSPQRVSALQGA</sequence>
<dbReference type="RefSeq" id="WP_150335420.1">
    <property type="nucleotide sequence ID" value="NZ_RZUG01000005.1"/>
</dbReference>